<organism evidence="5 6">
    <name type="scientific">Enterococcus alcedinis</name>
    <dbReference type="NCBI Taxonomy" id="1274384"/>
    <lineage>
        <taxon>Bacteria</taxon>
        <taxon>Bacillati</taxon>
        <taxon>Bacillota</taxon>
        <taxon>Bacilli</taxon>
        <taxon>Lactobacillales</taxon>
        <taxon>Enterococcaceae</taxon>
        <taxon>Enterococcus</taxon>
    </lineage>
</organism>
<evidence type="ECO:0000313" key="5">
    <source>
        <dbReference type="EMBL" id="GGI66027.1"/>
    </source>
</evidence>
<dbReference type="InterPro" id="IPR000835">
    <property type="entry name" value="HTH_MarR-typ"/>
</dbReference>
<name>A0A917JHL0_9ENTE</name>
<feature type="domain" description="HTH marR-type" evidence="4">
    <location>
        <begin position="1"/>
        <end position="140"/>
    </location>
</feature>
<dbReference type="PRINTS" id="PR00598">
    <property type="entry name" value="HTHMARR"/>
</dbReference>
<protein>
    <submittedName>
        <fullName evidence="5">MarR family transcriptional regulator</fullName>
    </submittedName>
</protein>
<dbReference type="GO" id="GO:0003677">
    <property type="term" value="F:DNA binding"/>
    <property type="evidence" value="ECO:0007669"/>
    <property type="project" value="UniProtKB-KW"/>
</dbReference>
<reference evidence="5" key="1">
    <citation type="journal article" date="2014" name="Int. J. Syst. Evol. Microbiol.">
        <title>Complete genome sequence of Corynebacterium casei LMG S-19264T (=DSM 44701T), isolated from a smear-ripened cheese.</title>
        <authorList>
            <consortium name="US DOE Joint Genome Institute (JGI-PGF)"/>
            <person name="Walter F."/>
            <person name="Albersmeier A."/>
            <person name="Kalinowski J."/>
            <person name="Ruckert C."/>
        </authorList>
    </citation>
    <scope>NUCLEOTIDE SEQUENCE</scope>
    <source>
        <strain evidence="5">CCM 8433</strain>
    </source>
</reference>
<dbReference type="PROSITE" id="PS50995">
    <property type="entry name" value="HTH_MARR_2"/>
    <property type="match status" value="1"/>
</dbReference>
<keyword evidence="3" id="KW-0804">Transcription</keyword>
<dbReference type="SUPFAM" id="SSF46785">
    <property type="entry name" value="Winged helix' DNA-binding domain"/>
    <property type="match status" value="1"/>
</dbReference>
<dbReference type="GO" id="GO:0003700">
    <property type="term" value="F:DNA-binding transcription factor activity"/>
    <property type="evidence" value="ECO:0007669"/>
    <property type="project" value="InterPro"/>
</dbReference>
<dbReference type="AlphaFoldDB" id="A0A917JHL0"/>
<keyword evidence="2" id="KW-0238">DNA-binding</keyword>
<evidence type="ECO:0000259" key="4">
    <source>
        <dbReference type="PROSITE" id="PS50995"/>
    </source>
</evidence>
<keyword evidence="6" id="KW-1185">Reference proteome</keyword>
<dbReference type="InterPro" id="IPR036388">
    <property type="entry name" value="WH-like_DNA-bd_sf"/>
</dbReference>
<evidence type="ECO:0000256" key="3">
    <source>
        <dbReference type="ARBA" id="ARBA00023163"/>
    </source>
</evidence>
<evidence type="ECO:0000256" key="2">
    <source>
        <dbReference type="ARBA" id="ARBA00023125"/>
    </source>
</evidence>
<dbReference type="InterPro" id="IPR036390">
    <property type="entry name" value="WH_DNA-bd_sf"/>
</dbReference>
<dbReference type="Gene3D" id="1.10.10.10">
    <property type="entry name" value="Winged helix-like DNA-binding domain superfamily/Winged helix DNA-binding domain"/>
    <property type="match status" value="1"/>
</dbReference>
<dbReference type="PANTHER" id="PTHR42756:SF1">
    <property type="entry name" value="TRANSCRIPTIONAL REPRESSOR OF EMRAB OPERON"/>
    <property type="match status" value="1"/>
</dbReference>
<dbReference type="Pfam" id="PF01047">
    <property type="entry name" value="MarR"/>
    <property type="match status" value="1"/>
</dbReference>
<accession>A0A917JHL0</accession>
<dbReference type="SMART" id="SM00347">
    <property type="entry name" value="HTH_MARR"/>
    <property type="match status" value="1"/>
</dbReference>
<evidence type="ECO:0000313" key="6">
    <source>
        <dbReference type="Proteomes" id="UP000622610"/>
    </source>
</evidence>
<dbReference type="Proteomes" id="UP000622610">
    <property type="component" value="Unassembled WGS sequence"/>
</dbReference>
<dbReference type="RefSeq" id="WP_188367860.1">
    <property type="nucleotide sequence ID" value="NZ_BMDT01000007.1"/>
</dbReference>
<proteinExistence type="predicted"/>
<evidence type="ECO:0000256" key="1">
    <source>
        <dbReference type="ARBA" id="ARBA00023015"/>
    </source>
</evidence>
<dbReference type="PANTHER" id="PTHR42756">
    <property type="entry name" value="TRANSCRIPTIONAL REGULATOR, MARR"/>
    <property type="match status" value="1"/>
</dbReference>
<reference evidence="5" key="2">
    <citation type="submission" date="2020-09" db="EMBL/GenBank/DDBJ databases">
        <authorList>
            <person name="Sun Q."/>
            <person name="Sedlacek I."/>
        </authorList>
    </citation>
    <scope>NUCLEOTIDE SEQUENCE</scope>
    <source>
        <strain evidence="5">CCM 8433</strain>
    </source>
</reference>
<comment type="caution">
    <text evidence="5">The sequence shown here is derived from an EMBL/GenBank/DDBJ whole genome shotgun (WGS) entry which is preliminary data.</text>
</comment>
<gene>
    <name evidence="5" type="ORF">GCM10011482_16810</name>
</gene>
<dbReference type="EMBL" id="BMDT01000007">
    <property type="protein sequence ID" value="GGI66027.1"/>
    <property type="molecule type" value="Genomic_DNA"/>
</dbReference>
<keyword evidence="1" id="KW-0805">Transcription regulation</keyword>
<sequence length="146" mass="17176">MRPDFEKINDLLVEVFNDILVIEESELRKSHFNDLSITEMHTIEAIGMYRKKTTSEVAKELAITVGTLTTAINRLVKKNYVERIRSEDDRRVVKLSLTKKGKLLYRVHQSFHRKMIEATLQNMEKDESEALLRALNNLHLFLQEYK</sequence>